<proteinExistence type="predicted"/>
<keyword evidence="2" id="KW-0732">Signal</keyword>
<dbReference type="EMBL" id="JABANM010019329">
    <property type="protein sequence ID" value="KAF4724670.1"/>
    <property type="molecule type" value="Genomic_DNA"/>
</dbReference>
<evidence type="ECO:0000256" key="1">
    <source>
        <dbReference type="SAM" id="MobiDB-lite"/>
    </source>
</evidence>
<reference evidence="3 4" key="1">
    <citation type="submission" date="2020-04" db="EMBL/GenBank/DDBJ databases">
        <title>Perkinsus olseni comparative genomics.</title>
        <authorList>
            <person name="Bogema D.R."/>
        </authorList>
    </citation>
    <scope>NUCLEOTIDE SEQUENCE [LARGE SCALE GENOMIC DNA]</scope>
    <source>
        <strain evidence="3">ATCC PRA-205</strain>
    </source>
</reference>
<organism evidence="3 4">
    <name type="scientific">Perkinsus olseni</name>
    <name type="common">Perkinsus atlanticus</name>
    <dbReference type="NCBI Taxonomy" id="32597"/>
    <lineage>
        <taxon>Eukaryota</taxon>
        <taxon>Sar</taxon>
        <taxon>Alveolata</taxon>
        <taxon>Perkinsozoa</taxon>
        <taxon>Perkinsea</taxon>
        <taxon>Perkinsida</taxon>
        <taxon>Perkinsidae</taxon>
        <taxon>Perkinsus</taxon>
    </lineage>
</organism>
<sequence length="397" mass="43684">MQATYITPILLIITLVECTATGPDSKQRKSHFRPVLEADLPSGTYRAITGSNDRICDTLPDLTRFSMIVKGSSEGQTAQLNASCCGSLVFMDAGHPLGRYEQAKELFPIGPKLFLQQECFRFVKSQIESGLDEFQIRFAAWFGLRRSYNPLSDLAMCKDSPEDEITVCYKPTRGGYKRSLTGCTHHFTLVKDDSTPGGFEALSSVEASTETQPSRKRKANPRSFREGSTMTEPKQQRMVIVDSESAAAVSSLGAITDGSYVVEEADFTAQVIIITDADSKQRHGALNIFGENDILLPELEWVKDDRGCLQSSPLSFEEPLPMLKKRFGRVAFSVSPDSIVICPKDVNKLELTLLDEDAGLNHSFILTKQPQYKPQRTAGISAGDLGSSPAESDLSFL</sequence>
<dbReference type="Proteomes" id="UP000574390">
    <property type="component" value="Unassembled WGS sequence"/>
</dbReference>
<feature type="region of interest" description="Disordered" evidence="1">
    <location>
        <begin position="203"/>
        <end position="233"/>
    </location>
</feature>
<feature type="chain" id="PRO_5029456560" evidence="2">
    <location>
        <begin position="19"/>
        <end position="397"/>
    </location>
</feature>
<protein>
    <submittedName>
        <fullName evidence="3">Uncharacterized protein</fullName>
    </submittedName>
</protein>
<feature type="region of interest" description="Disordered" evidence="1">
    <location>
        <begin position="376"/>
        <end position="397"/>
    </location>
</feature>
<dbReference type="AlphaFoldDB" id="A0A7J6RY31"/>
<evidence type="ECO:0000256" key="2">
    <source>
        <dbReference type="SAM" id="SignalP"/>
    </source>
</evidence>
<name>A0A7J6RY31_PEROL</name>
<feature type="signal peptide" evidence="2">
    <location>
        <begin position="1"/>
        <end position="18"/>
    </location>
</feature>
<evidence type="ECO:0000313" key="4">
    <source>
        <dbReference type="Proteomes" id="UP000574390"/>
    </source>
</evidence>
<evidence type="ECO:0000313" key="3">
    <source>
        <dbReference type="EMBL" id="KAF4724670.1"/>
    </source>
</evidence>
<gene>
    <name evidence="3" type="ORF">FOZ62_027923</name>
</gene>
<accession>A0A7J6RY31</accession>
<comment type="caution">
    <text evidence="3">The sequence shown here is derived from an EMBL/GenBank/DDBJ whole genome shotgun (WGS) entry which is preliminary data.</text>
</comment>